<dbReference type="PANTHER" id="PTHR43065">
    <property type="entry name" value="SENSOR HISTIDINE KINASE"/>
    <property type="match status" value="1"/>
</dbReference>
<dbReference type="InterPro" id="IPR000700">
    <property type="entry name" value="PAS-assoc_C"/>
</dbReference>
<dbReference type="Pfam" id="PF08447">
    <property type="entry name" value="PAS_3"/>
    <property type="match status" value="3"/>
</dbReference>
<reference evidence="9 10" key="1">
    <citation type="submission" date="2017-08" db="EMBL/GenBank/DDBJ databases">
        <title>Infants hospitalized years apart are colonized by the same room-sourced microbial strains.</title>
        <authorList>
            <person name="Brooks B."/>
            <person name="Olm M.R."/>
            <person name="Firek B.A."/>
            <person name="Baker R."/>
            <person name="Thomas B.C."/>
            <person name="Morowitz M.J."/>
            <person name="Banfield J.F."/>
        </authorList>
    </citation>
    <scope>NUCLEOTIDE SEQUENCE [LARGE SCALE GENOMIC DNA]</scope>
    <source>
        <strain evidence="9">S2_003_000_R2_4</strain>
    </source>
</reference>
<proteinExistence type="predicted"/>
<dbReference type="InterPro" id="IPR011006">
    <property type="entry name" value="CheY-like_superfamily"/>
</dbReference>
<dbReference type="Gene3D" id="1.10.287.130">
    <property type="match status" value="1"/>
</dbReference>
<gene>
    <name evidence="9" type="ORF">DI526_08855</name>
</gene>
<evidence type="ECO:0000256" key="2">
    <source>
        <dbReference type="ARBA" id="ARBA00012438"/>
    </source>
</evidence>
<dbReference type="SMART" id="SM00086">
    <property type="entry name" value="PAC"/>
    <property type="match status" value="4"/>
</dbReference>
<dbReference type="Gene3D" id="3.40.50.2300">
    <property type="match status" value="1"/>
</dbReference>
<evidence type="ECO:0000259" key="7">
    <source>
        <dbReference type="PROSITE" id="PS50112"/>
    </source>
</evidence>
<comment type="caution">
    <text evidence="9">The sequence shown here is derived from an EMBL/GenBank/DDBJ whole genome shotgun (WGS) entry which is preliminary data.</text>
</comment>
<dbReference type="InterPro" id="IPR004358">
    <property type="entry name" value="Sig_transdc_His_kin-like_C"/>
</dbReference>
<dbReference type="SMART" id="SM00387">
    <property type="entry name" value="HATPase_c"/>
    <property type="match status" value="1"/>
</dbReference>
<dbReference type="InterPro" id="IPR001610">
    <property type="entry name" value="PAC"/>
</dbReference>
<dbReference type="AlphaFoldDB" id="A0A2W5V872"/>
<protein>
    <recommendedName>
        <fullName evidence="2">histidine kinase</fullName>
        <ecNumber evidence="2">2.7.13.3</ecNumber>
    </recommendedName>
</protein>
<dbReference type="SUPFAM" id="SSF52172">
    <property type="entry name" value="CheY-like"/>
    <property type="match status" value="1"/>
</dbReference>
<feature type="domain" description="PAS" evidence="7">
    <location>
        <begin position="441"/>
        <end position="490"/>
    </location>
</feature>
<dbReference type="Gene3D" id="3.30.565.10">
    <property type="entry name" value="Histidine kinase-like ATPase, C-terminal domain"/>
    <property type="match status" value="1"/>
</dbReference>
<dbReference type="SUPFAM" id="SSF47384">
    <property type="entry name" value="Homodimeric domain of signal transducing histidine kinase"/>
    <property type="match status" value="1"/>
</dbReference>
<sequence length="915" mass="99970">MMDVARSEPRSVSAEVSALRALIGPMFDALNDLGVALSVSDPRQADDPIVFVNGAFEGLTGLDARDIVGRNRRCLNAPDTGPEAYAALEAELARKGRVSADVLNARRNGAKFWDRIVVTTIRDADGVEAFRVGTHADVSAEYQDAALGEQLRMTRQRLLEAKERLRITQTVAGAVGAWEWDIANGRLIADARFAELCGLDPVEAAEGMPTSAFFHTVYARDRMRLKIAVAGALHGAEVFARDYRVVLDGDIRWVSARGRTFVDEDDRPVRFAGVLADITEQKKLEERLRIAQTAGGVGSFEYLSGFGTADVSEAFCRLLGLHPASSLPVRTINALVHPDDPPLISARAGAHDIGPSFQEFRIRRADTGEERWLASRGEYQAAPMGGVNFIGVVYDITSAKHDEARLRALSQALEERVEARTQERDRLWNLSRDLVSIAGDDGVYRAINPAWKTLLGYDSADLIGRAIGDLVHADDLERTRMAAQALRAGNAVSDFDCRVRDKGGDYRWINWTAVPEDDAIYLVGRDVSQRKLLEDQLRQSQKMEAVGQLTGGLAHDFNNMLTGILGGIDMVRRRLADGRVGDVERFLDAAMQSGQRAAALTHRLLAFSRRQTLDNRALDVGSLIGSMADLLRRTLGEQVQLSLEVQDELWSALADENQLESAVLNLAINARDAMPHGGHLTVSAHNVELSSAELANSDLAEPGEYVEVRVSDTGLGMTPDVLAKVFDPFFTTKPLGQGTGLGLSMIYGFVQQSKGHVTVESVEGLGTTIRLYLPRHRGDIQQEPVIQHQAQPGAGETVLVIEDDPSVRLLVLQVLEELGYRTVETEGGRDATPILQSGRKIDLMISDVGLPGMNGRQLAEIARESRPDLPVLFMTGYAEQASDQSAFLDPGMQIIVKPFGVDQLAARIEAILKPR</sequence>
<dbReference type="Pfam" id="PF00512">
    <property type="entry name" value="HisKA"/>
    <property type="match status" value="1"/>
</dbReference>
<dbReference type="PROSITE" id="PS50113">
    <property type="entry name" value="PAC"/>
    <property type="match status" value="1"/>
</dbReference>
<dbReference type="Proteomes" id="UP000249393">
    <property type="component" value="Unassembled WGS sequence"/>
</dbReference>
<feature type="domain" description="Response regulatory" evidence="6">
    <location>
        <begin position="797"/>
        <end position="912"/>
    </location>
</feature>
<dbReference type="Pfam" id="PF13426">
    <property type="entry name" value="PAS_9"/>
    <property type="match status" value="1"/>
</dbReference>
<dbReference type="InterPro" id="IPR003594">
    <property type="entry name" value="HATPase_dom"/>
</dbReference>
<feature type="domain" description="PAC" evidence="8">
    <location>
        <begin position="234"/>
        <end position="290"/>
    </location>
</feature>
<dbReference type="PROSITE" id="PS50109">
    <property type="entry name" value="HIS_KIN"/>
    <property type="match status" value="1"/>
</dbReference>
<dbReference type="InterPro" id="IPR001789">
    <property type="entry name" value="Sig_transdc_resp-reg_receiver"/>
</dbReference>
<dbReference type="InterPro" id="IPR000014">
    <property type="entry name" value="PAS"/>
</dbReference>
<evidence type="ECO:0000313" key="9">
    <source>
        <dbReference type="EMBL" id="PZR34887.1"/>
    </source>
</evidence>
<evidence type="ECO:0000256" key="1">
    <source>
        <dbReference type="ARBA" id="ARBA00000085"/>
    </source>
</evidence>
<dbReference type="NCBIfam" id="TIGR00229">
    <property type="entry name" value="sensory_box"/>
    <property type="match status" value="3"/>
</dbReference>
<evidence type="ECO:0000259" key="8">
    <source>
        <dbReference type="PROSITE" id="PS50113"/>
    </source>
</evidence>
<dbReference type="Pfam" id="PF00072">
    <property type="entry name" value="Response_reg"/>
    <property type="match status" value="1"/>
</dbReference>
<evidence type="ECO:0000259" key="5">
    <source>
        <dbReference type="PROSITE" id="PS50109"/>
    </source>
</evidence>
<keyword evidence="3 4" id="KW-0597">Phosphoprotein</keyword>
<name>A0A2W5V872_9CAUL</name>
<dbReference type="InterPro" id="IPR036097">
    <property type="entry name" value="HisK_dim/P_sf"/>
</dbReference>
<dbReference type="CDD" id="cd00130">
    <property type="entry name" value="PAS"/>
    <property type="match status" value="3"/>
</dbReference>
<keyword evidence="9" id="KW-0418">Kinase</keyword>
<comment type="catalytic activity">
    <reaction evidence="1">
        <text>ATP + protein L-histidine = ADP + protein N-phospho-L-histidine.</text>
        <dbReference type="EC" id="2.7.13.3"/>
    </reaction>
</comment>
<dbReference type="Gene3D" id="2.10.70.100">
    <property type="match status" value="2"/>
</dbReference>
<dbReference type="PROSITE" id="PS50112">
    <property type="entry name" value="PAS"/>
    <property type="match status" value="1"/>
</dbReference>
<keyword evidence="9" id="KW-0808">Transferase</keyword>
<dbReference type="Gene3D" id="3.30.450.20">
    <property type="entry name" value="PAS domain"/>
    <property type="match status" value="4"/>
</dbReference>
<dbReference type="SMART" id="SM00091">
    <property type="entry name" value="PAS"/>
    <property type="match status" value="3"/>
</dbReference>
<feature type="domain" description="Histidine kinase" evidence="5">
    <location>
        <begin position="552"/>
        <end position="777"/>
    </location>
</feature>
<organism evidence="9 10">
    <name type="scientific">Caulobacter segnis</name>
    <dbReference type="NCBI Taxonomy" id="88688"/>
    <lineage>
        <taxon>Bacteria</taxon>
        <taxon>Pseudomonadati</taxon>
        <taxon>Pseudomonadota</taxon>
        <taxon>Alphaproteobacteria</taxon>
        <taxon>Caulobacterales</taxon>
        <taxon>Caulobacteraceae</taxon>
        <taxon>Caulobacter</taxon>
    </lineage>
</organism>
<dbReference type="InterPro" id="IPR003661">
    <property type="entry name" value="HisK_dim/P_dom"/>
</dbReference>
<dbReference type="PANTHER" id="PTHR43065:SF42">
    <property type="entry name" value="TWO-COMPONENT SENSOR PPRA"/>
    <property type="match status" value="1"/>
</dbReference>
<evidence type="ECO:0000259" key="6">
    <source>
        <dbReference type="PROSITE" id="PS50110"/>
    </source>
</evidence>
<dbReference type="Pfam" id="PF02518">
    <property type="entry name" value="HATPase_c"/>
    <property type="match status" value="1"/>
</dbReference>
<dbReference type="InterPro" id="IPR013655">
    <property type="entry name" value="PAS_fold_3"/>
</dbReference>
<evidence type="ECO:0000256" key="3">
    <source>
        <dbReference type="ARBA" id="ARBA00022553"/>
    </source>
</evidence>
<dbReference type="SMART" id="SM00388">
    <property type="entry name" value="HisKA"/>
    <property type="match status" value="1"/>
</dbReference>
<dbReference type="SUPFAM" id="SSF55874">
    <property type="entry name" value="ATPase domain of HSP90 chaperone/DNA topoisomerase II/histidine kinase"/>
    <property type="match status" value="1"/>
</dbReference>
<dbReference type="PRINTS" id="PR00344">
    <property type="entry name" value="BCTRLSENSOR"/>
</dbReference>
<dbReference type="EC" id="2.7.13.3" evidence="2"/>
<dbReference type="SMART" id="SM00448">
    <property type="entry name" value="REC"/>
    <property type="match status" value="1"/>
</dbReference>
<dbReference type="InterPro" id="IPR036890">
    <property type="entry name" value="HATPase_C_sf"/>
</dbReference>
<dbReference type="InterPro" id="IPR005467">
    <property type="entry name" value="His_kinase_dom"/>
</dbReference>
<dbReference type="PROSITE" id="PS50110">
    <property type="entry name" value="RESPONSE_REGULATORY"/>
    <property type="match status" value="1"/>
</dbReference>
<dbReference type="GO" id="GO:0000155">
    <property type="term" value="F:phosphorelay sensor kinase activity"/>
    <property type="evidence" value="ECO:0007669"/>
    <property type="project" value="InterPro"/>
</dbReference>
<feature type="modified residue" description="4-aspartylphosphate" evidence="4">
    <location>
        <position position="847"/>
    </location>
</feature>
<dbReference type="EMBL" id="QFQZ01000021">
    <property type="protein sequence ID" value="PZR34887.1"/>
    <property type="molecule type" value="Genomic_DNA"/>
</dbReference>
<dbReference type="CDD" id="cd00082">
    <property type="entry name" value="HisKA"/>
    <property type="match status" value="1"/>
</dbReference>
<accession>A0A2W5V872</accession>
<dbReference type="SUPFAM" id="SSF55785">
    <property type="entry name" value="PYP-like sensor domain (PAS domain)"/>
    <property type="match status" value="4"/>
</dbReference>
<dbReference type="RefSeq" id="WP_304276687.1">
    <property type="nucleotide sequence ID" value="NZ_QFQZ01000021.1"/>
</dbReference>
<evidence type="ECO:0000313" key="10">
    <source>
        <dbReference type="Proteomes" id="UP000249393"/>
    </source>
</evidence>
<dbReference type="InterPro" id="IPR035965">
    <property type="entry name" value="PAS-like_dom_sf"/>
</dbReference>
<evidence type="ECO:0000256" key="4">
    <source>
        <dbReference type="PROSITE-ProRule" id="PRU00169"/>
    </source>
</evidence>